<evidence type="ECO:0000313" key="2">
    <source>
        <dbReference type="Proteomes" id="UP000249522"/>
    </source>
</evidence>
<dbReference type="InterPro" id="IPR043519">
    <property type="entry name" value="NT_sf"/>
</dbReference>
<dbReference type="Proteomes" id="UP000249522">
    <property type="component" value="Unassembled WGS sequence"/>
</dbReference>
<sequence length="173" mass="20219">MGEVKLLEYNREWVLLFKREEELLRSILENIAVAVEHIGSTSVPGLAAKPCIDIAVGVRGLAELTEHHIMQLNQAGYEHVEHAEFPHRRFFRKGEWRAGTHHVHVYEFGTRYWQDNLLFRDHLRNNKEDRNLYIALKRTLAQQFPNDRAGYTAAKHPFIEEILTKARQSVSHN</sequence>
<evidence type="ECO:0000313" key="1">
    <source>
        <dbReference type="EMBL" id="PZD97313.1"/>
    </source>
</evidence>
<dbReference type="RefSeq" id="WP_111145171.1">
    <property type="nucleotide sequence ID" value="NZ_QKRB01000028.1"/>
</dbReference>
<proteinExistence type="predicted"/>
<dbReference type="Pfam" id="PF04229">
    <property type="entry name" value="GrpB"/>
    <property type="match status" value="1"/>
</dbReference>
<dbReference type="AlphaFoldDB" id="A0A2W1LEQ8"/>
<name>A0A2W1LEQ8_9BACL</name>
<protein>
    <submittedName>
        <fullName evidence="1">GrpB family protein</fullName>
    </submittedName>
</protein>
<accession>A0A2W1LEQ8</accession>
<dbReference type="InterPro" id="IPR007344">
    <property type="entry name" value="GrpB/CoaE"/>
</dbReference>
<reference evidence="1 2" key="1">
    <citation type="submission" date="2018-06" db="EMBL/GenBank/DDBJ databases">
        <title>Paenibacillus imtechensis sp. nov.</title>
        <authorList>
            <person name="Pinnaka A.K."/>
            <person name="Singh H."/>
            <person name="Kaur M."/>
        </authorList>
    </citation>
    <scope>NUCLEOTIDE SEQUENCE [LARGE SCALE GENOMIC DNA]</scope>
    <source>
        <strain evidence="1 2">SMB1</strain>
    </source>
</reference>
<gene>
    <name evidence="1" type="ORF">DNH61_02875</name>
</gene>
<dbReference type="OrthoDB" id="9799092at2"/>
<dbReference type="EMBL" id="QKRB01000028">
    <property type="protein sequence ID" value="PZD97313.1"/>
    <property type="molecule type" value="Genomic_DNA"/>
</dbReference>
<dbReference type="PANTHER" id="PTHR34822">
    <property type="entry name" value="GRPB DOMAIN PROTEIN (AFU_ORTHOLOGUE AFUA_1G01530)"/>
    <property type="match status" value="1"/>
</dbReference>
<comment type="caution">
    <text evidence="1">The sequence shown here is derived from an EMBL/GenBank/DDBJ whole genome shotgun (WGS) entry which is preliminary data.</text>
</comment>
<keyword evidence="2" id="KW-1185">Reference proteome</keyword>
<dbReference type="SUPFAM" id="SSF81301">
    <property type="entry name" value="Nucleotidyltransferase"/>
    <property type="match status" value="1"/>
</dbReference>
<dbReference type="Gene3D" id="3.30.460.10">
    <property type="entry name" value="Beta Polymerase, domain 2"/>
    <property type="match status" value="1"/>
</dbReference>
<dbReference type="PANTHER" id="PTHR34822:SF1">
    <property type="entry name" value="GRPB FAMILY PROTEIN"/>
    <property type="match status" value="1"/>
</dbReference>
<organism evidence="1 2">
    <name type="scientific">Paenibacillus sambharensis</name>
    <dbReference type="NCBI Taxonomy" id="1803190"/>
    <lineage>
        <taxon>Bacteria</taxon>
        <taxon>Bacillati</taxon>
        <taxon>Bacillota</taxon>
        <taxon>Bacilli</taxon>
        <taxon>Bacillales</taxon>
        <taxon>Paenibacillaceae</taxon>
        <taxon>Paenibacillus</taxon>
    </lineage>
</organism>